<reference evidence="10 11" key="1">
    <citation type="submission" date="2016-10" db="EMBL/GenBank/DDBJ databases">
        <authorList>
            <person name="de Groot N.N."/>
        </authorList>
    </citation>
    <scope>NUCLEOTIDE SEQUENCE [LARGE SCALE GENOMIC DNA]</scope>
    <source>
        <strain evidence="10 11">CGMCC 4.2023</strain>
    </source>
</reference>
<feature type="signal peptide" evidence="5">
    <location>
        <begin position="1"/>
        <end position="25"/>
    </location>
</feature>
<dbReference type="GO" id="GO:0005975">
    <property type="term" value="P:carbohydrate metabolic process"/>
    <property type="evidence" value="ECO:0007669"/>
    <property type="project" value="InterPro"/>
</dbReference>
<dbReference type="SUPFAM" id="SSF48208">
    <property type="entry name" value="Six-hairpin glycosidases"/>
    <property type="match status" value="1"/>
</dbReference>
<dbReference type="Pfam" id="PF17389">
    <property type="entry name" value="Bac_rhamnosid6H"/>
    <property type="match status" value="1"/>
</dbReference>
<feature type="region of interest" description="Disordered" evidence="4">
    <location>
        <begin position="935"/>
        <end position="958"/>
    </location>
</feature>
<evidence type="ECO:0000259" key="6">
    <source>
        <dbReference type="Pfam" id="PF05592"/>
    </source>
</evidence>
<proteinExistence type="predicted"/>
<feature type="domain" description="Alpha-L-rhamnosidase six-hairpin glycosidase" evidence="8">
    <location>
        <begin position="531"/>
        <end position="869"/>
    </location>
</feature>
<feature type="domain" description="Alpha-L-rhamnosidase C-terminal" evidence="9">
    <location>
        <begin position="876"/>
        <end position="946"/>
    </location>
</feature>
<dbReference type="InterPro" id="IPR008902">
    <property type="entry name" value="Rhamnosid_concanavalin"/>
</dbReference>
<dbReference type="EC" id="3.2.1.40" evidence="2"/>
<evidence type="ECO:0000256" key="3">
    <source>
        <dbReference type="ARBA" id="ARBA00022801"/>
    </source>
</evidence>
<evidence type="ECO:0000256" key="4">
    <source>
        <dbReference type="SAM" id="MobiDB-lite"/>
    </source>
</evidence>
<evidence type="ECO:0000256" key="5">
    <source>
        <dbReference type="SAM" id="SignalP"/>
    </source>
</evidence>
<accession>A0A1H6E0L1</accession>
<feature type="domain" description="Alpha-L-rhamnosidase concanavalin-like" evidence="6">
    <location>
        <begin position="420"/>
        <end position="523"/>
    </location>
</feature>
<dbReference type="EMBL" id="FNVU01000022">
    <property type="protein sequence ID" value="SEG90734.1"/>
    <property type="molecule type" value="Genomic_DNA"/>
</dbReference>
<dbReference type="Gene3D" id="2.60.120.560">
    <property type="entry name" value="Exo-inulinase, domain 1"/>
    <property type="match status" value="1"/>
</dbReference>
<dbReference type="PANTHER" id="PTHR33307">
    <property type="entry name" value="ALPHA-RHAMNOSIDASE (EUROFUNG)"/>
    <property type="match status" value="1"/>
</dbReference>
<evidence type="ECO:0000256" key="1">
    <source>
        <dbReference type="ARBA" id="ARBA00001445"/>
    </source>
</evidence>
<protein>
    <recommendedName>
        <fullName evidence="2">alpha-L-rhamnosidase</fullName>
        <ecNumber evidence="2">3.2.1.40</ecNumber>
    </recommendedName>
</protein>
<evidence type="ECO:0000313" key="11">
    <source>
        <dbReference type="Proteomes" id="UP000236754"/>
    </source>
</evidence>
<feature type="chain" id="PRO_5038859775" description="alpha-L-rhamnosidase" evidence="5">
    <location>
        <begin position="26"/>
        <end position="975"/>
    </location>
</feature>
<dbReference type="PANTHER" id="PTHR33307:SF6">
    <property type="entry name" value="ALPHA-RHAMNOSIDASE (EUROFUNG)-RELATED"/>
    <property type="match status" value="1"/>
</dbReference>
<evidence type="ECO:0000259" key="8">
    <source>
        <dbReference type="Pfam" id="PF17389"/>
    </source>
</evidence>
<keyword evidence="5" id="KW-0732">Signal</keyword>
<dbReference type="Pfam" id="PF05592">
    <property type="entry name" value="Bac_rhamnosid"/>
    <property type="match status" value="1"/>
</dbReference>
<dbReference type="Gene3D" id="2.60.120.260">
    <property type="entry name" value="Galactose-binding domain-like"/>
    <property type="match status" value="2"/>
</dbReference>
<keyword evidence="11" id="KW-1185">Reference proteome</keyword>
<dbReference type="Pfam" id="PF17390">
    <property type="entry name" value="Bac_rhamnosid_C"/>
    <property type="match status" value="1"/>
</dbReference>
<evidence type="ECO:0000259" key="7">
    <source>
        <dbReference type="Pfam" id="PF08531"/>
    </source>
</evidence>
<dbReference type="InterPro" id="IPR035398">
    <property type="entry name" value="Bac_rhamnosid_C"/>
</dbReference>
<comment type="catalytic activity">
    <reaction evidence="1">
        <text>Hydrolysis of terminal non-reducing alpha-L-rhamnose residues in alpha-L-rhamnosides.</text>
        <dbReference type="EC" id="3.2.1.40"/>
    </reaction>
</comment>
<evidence type="ECO:0000313" key="10">
    <source>
        <dbReference type="EMBL" id="SEG90734.1"/>
    </source>
</evidence>
<dbReference type="Gene3D" id="1.50.10.10">
    <property type="match status" value="1"/>
</dbReference>
<dbReference type="InterPro" id="IPR008928">
    <property type="entry name" value="6-hairpin_glycosidase_sf"/>
</dbReference>
<dbReference type="Pfam" id="PF08531">
    <property type="entry name" value="Bac_rhamnosid_N"/>
    <property type="match status" value="1"/>
</dbReference>
<dbReference type="InterPro" id="IPR012341">
    <property type="entry name" value="6hp_glycosidase-like_sf"/>
</dbReference>
<feature type="compositionally biased region" description="Low complexity" evidence="4">
    <location>
        <begin position="940"/>
        <end position="958"/>
    </location>
</feature>
<dbReference type="InterPro" id="IPR035396">
    <property type="entry name" value="Bac_rhamnosid6H"/>
</dbReference>
<name>A0A1H6E0L1_9ACTN</name>
<dbReference type="GO" id="GO:0030596">
    <property type="term" value="F:alpha-L-rhamnosidase activity"/>
    <property type="evidence" value="ECO:0007669"/>
    <property type="project" value="UniProtKB-EC"/>
</dbReference>
<evidence type="ECO:0000259" key="9">
    <source>
        <dbReference type="Pfam" id="PF17390"/>
    </source>
</evidence>
<sequence length="975" mass="102137">MRPRRGHRVLSVALFFLLAVSLPPALPAGASTTGPRAAAGPDLGQGDWVGVDAADAHWSDYTVDVDLTVVKEAASVYFRARSGGADSYMWQINVTGAEPVLKKHVWAGGNVSQVTETPIGDVIGPDALHSSHHLRITADGGTITTSVDGVAVDTAQESAYATGTIGFRESPTEEATYRDLTVTAPDGTGLLDDPFTTGEPNAFGAGTIGADGLDLAGASALLKPGNQTPRLRTEFTLPKKVAAARLYASAQGIYEMSIDGRRVGDDLFAPGWTNYSDQVQYQSYDVTDLLGRGAHAIGAQLAPGWYAGDVGWFGTGQYGTTPALWAQLRVTYTDGTVRTLDTDGSWQASTGGPVTSADNYMGESYDARREQSGWAEPGFTGAGWAPVDVQPGLASKAVPQIGPPVRVTGTVRPVRVTEPAPGTYVFDLGQDISGVVRVRVRGPAGTTVTLRHAQAINPDGTLYTDNLAAGPAPYLTAAQQDTYTLRGGGTETFQPDFTYHGFRYVAVTGYPGTPTPADLTGIVEGTDAPVIGAFSTSDALVNQLQSNITWSERDNLFSVPTDTNARTERLGWAGDADFFAPTAAFNRDLDGFYAKWERDLIDSQTPQGIFDNVAPTWPAVAGSGYGGGWGDAGVVIPYTAWQSYGDTALVRSSYPAMRKYLAAMEAASTDLILPASFAPAGDWMNVDQPTPADLIATAYFAYDASLMARMSAAIGRDADAAGYRALFTRIASAWDATYLAADGSIAGNSETGYVLALHLGLLPEGLRAQAAGRLVGLVHAGGDHLATGFVGTQWLLPVLSATGHTDVAYTLLEQTGYPSWGYEIAHGATTVWERWDGILPGGGFNPNVNGNSFNHAVDGAVGSWMYTTIAGIVPDPAHPGYARFSVRPQPGGGLTRARASLRSPHGTISSSWHLTGKQLVMDVVVPHGSTAVISVPSPSPSGITATGGAHAGTPADGATPYTVTGGHYTFRTAVG</sequence>
<dbReference type="InterPro" id="IPR016007">
    <property type="entry name" value="Alpha_rhamnosid"/>
</dbReference>
<dbReference type="Proteomes" id="UP000236754">
    <property type="component" value="Unassembled WGS sequence"/>
</dbReference>
<organism evidence="10 11">
    <name type="scientific">Actinacidiphila yanglinensis</name>
    <dbReference type="NCBI Taxonomy" id="310779"/>
    <lineage>
        <taxon>Bacteria</taxon>
        <taxon>Bacillati</taxon>
        <taxon>Actinomycetota</taxon>
        <taxon>Actinomycetes</taxon>
        <taxon>Kitasatosporales</taxon>
        <taxon>Streptomycetaceae</taxon>
        <taxon>Actinacidiphila</taxon>
    </lineage>
</organism>
<evidence type="ECO:0000256" key="2">
    <source>
        <dbReference type="ARBA" id="ARBA00012652"/>
    </source>
</evidence>
<feature type="domain" description="Bacterial alpha-L-rhamnosidase N-terminal" evidence="7">
    <location>
        <begin position="239"/>
        <end position="408"/>
    </location>
</feature>
<keyword evidence="3" id="KW-0378">Hydrolase</keyword>
<dbReference type="AlphaFoldDB" id="A0A1H6E0L1"/>
<dbReference type="Gene3D" id="2.60.420.10">
    <property type="entry name" value="Maltose phosphorylase, domain 3"/>
    <property type="match status" value="1"/>
</dbReference>
<dbReference type="InterPro" id="IPR013737">
    <property type="entry name" value="Bac_rhamnosid_N"/>
</dbReference>
<gene>
    <name evidence="10" type="ORF">SAMN05216223_12270</name>
</gene>